<evidence type="ECO:0000313" key="2">
    <source>
        <dbReference type="Proteomes" id="UP000184121"/>
    </source>
</evidence>
<dbReference type="OrthoDB" id="1118927at2"/>
<proteinExistence type="predicted"/>
<dbReference type="STRING" id="29534.SAMN05444366_3876"/>
<dbReference type="PROSITE" id="PS51257">
    <property type="entry name" value="PROKAR_LIPOPROTEIN"/>
    <property type="match status" value="1"/>
</dbReference>
<reference evidence="2" key="1">
    <citation type="submission" date="2016-11" db="EMBL/GenBank/DDBJ databases">
        <authorList>
            <person name="Varghese N."/>
            <person name="Submissions S."/>
        </authorList>
    </citation>
    <scope>NUCLEOTIDE SEQUENCE [LARGE SCALE GENOMIC DNA]</scope>
    <source>
        <strain evidence="2">DSM 1811</strain>
    </source>
</reference>
<evidence type="ECO:0000313" key="1">
    <source>
        <dbReference type="EMBL" id="SHM71275.1"/>
    </source>
</evidence>
<keyword evidence="2" id="KW-1185">Reference proteome</keyword>
<dbReference type="RefSeq" id="WP_072975058.1">
    <property type="nucleotide sequence ID" value="NZ_FRBY01000006.1"/>
</dbReference>
<protein>
    <recommendedName>
        <fullName evidence="3">Lipocalin-like domain-containing protein</fullName>
    </recommendedName>
</protein>
<evidence type="ECO:0008006" key="3">
    <source>
        <dbReference type="Google" id="ProtNLM"/>
    </source>
</evidence>
<name>A0A1M7L0E0_9FLAO</name>
<dbReference type="EMBL" id="FRBY01000006">
    <property type="protein sequence ID" value="SHM71275.1"/>
    <property type="molecule type" value="Genomic_DNA"/>
</dbReference>
<gene>
    <name evidence="1" type="ORF">SAMN05444366_3876</name>
</gene>
<dbReference type="AlphaFoldDB" id="A0A1M7L0E0"/>
<sequence length="144" mass="16388">MRKFITILITAITFISCGAESENKAQNSDFVGKWKWTGTHGGFADHLHETPASTETTLQLNLMKNYTFTILKDAKEVMIGKYELTMIKSIYTGEMEKYITCAMSNNPDGRYFVTNGIIKIYDENKLSIDDNNYDGIGSEFERIE</sequence>
<accession>A0A1M7L0E0</accession>
<organism evidence="1 2">
    <name type="scientific">Flavobacterium saccharophilum</name>
    <dbReference type="NCBI Taxonomy" id="29534"/>
    <lineage>
        <taxon>Bacteria</taxon>
        <taxon>Pseudomonadati</taxon>
        <taxon>Bacteroidota</taxon>
        <taxon>Flavobacteriia</taxon>
        <taxon>Flavobacteriales</taxon>
        <taxon>Flavobacteriaceae</taxon>
        <taxon>Flavobacterium</taxon>
    </lineage>
</organism>
<dbReference type="Proteomes" id="UP000184121">
    <property type="component" value="Unassembled WGS sequence"/>
</dbReference>